<comment type="caution">
    <text evidence="2">The sequence shown here is derived from an EMBL/GenBank/DDBJ whole genome shotgun (WGS) entry which is preliminary data.</text>
</comment>
<dbReference type="AlphaFoldDB" id="A0A1G1X5N5"/>
<dbReference type="InterPro" id="IPR051797">
    <property type="entry name" value="TrmB-like"/>
</dbReference>
<dbReference type="Gene3D" id="1.10.10.10">
    <property type="entry name" value="Winged helix-like DNA-binding domain superfamily/Winged helix DNA-binding domain"/>
    <property type="match status" value="1"/>
</dbReference>
<sequence length="241" mass="28163">MELLTDREKQVFFALHKLNTATVQGIAKETLINRTALYHTLELLTTKGLVTPLKKDFTTVFQPILLQDFELWSKKQVTDMESELKGMKETISASEKPESNLYSQIHYYEGLEPIQRMYYNTLRDNERKEILAITDYSKAYGTMSDFFEKEYFPDRVKKGITVKSLLPASNLGKRDLARKKELLREMKVNDVFKDFGIEINVFNNDVMIVAFDEKKPTGIMIKNAIISEAFRRIFTFIWERS</sequence>
<dbReference type="PANTHER" id="PTHR34293">
    <property type="entry name" value="HTH-TYPE TRANSCRIPTIONAL REGULATOR TRMBL2"/>
    <property type="match status" value="1"/>
</dbReference>
<reference evidence="2 3" key="1">
    <citation type="journal article" date="2016" name="Nat. Commun.">
        <title>Thousands of microbial genomes shed light on interconnected biogeochemical processes in an aquifer system.</title>
        <authorList>
            <person name="Anantharaman K."/>
            <person name="Brown C.T."/>
            <person name="Hug L.A."/>
            <person name="Sharon I."/>
            <person name="Castelle C.J."/>
            <person name="Probst A.J."/>
            <person name="Thomas B.C."/>
            <person name="Singh A."/>
            <person name="Wilkins M.J."/>
            <person name="Karaoz U."/>
            <person name="Brodie E.L."/>
            <person name="Williams K.H."/>
            <person name="Hubbard S.S."/>
            <person name="Banfield J.F."/>
        </authorList>
    </citation>
    <scope>NUCLEOTIDE SEQUENCE [LARGE SCALE GENOMIC DNA]</scope>
</reference>
<dbReference type="Pfam" id="PF01978">
    <property type="entry name" value="TrmB"/>
    <property type="match status" value="1"/>
</dbReference>
<organism evidence="2 3">
    <name type="scientific">Candidatus Andersenbacteria bacterium RIFCSPHIGHO2_12_FULL_45_11</name>
    <dbReference type="NCBI Taxonomy" id="1797281"/>
    <lineage>
        <taxon>Bacteria</taxon>
        <taxon>Candidatus Anderseniibacteriota</taxon>
    </lineage>
</organism>
<gene>
    <name evidence="2" type="ORF">A3D99_04255</name>
</gene>
<accession>A0A1G1X5N5</accession>
<protein>
    <recommendedName>
        <fullName evidence="1">Transcription regulator TrmB N-terminal domain-containing protein</fullName>
    </recommendedName>
</protein>
<proteinExistence type="predicted"/>
<dbReference type="InterPro" id="IPR036390">
    <property type="entry name" value="WH_DNA-bd_sf"/>
</dbReference>
<dbReference type="InterPro" id="IPR002831">
    <property type="entry name" value="Tscrpt_reg_TrmB_N"/>
</dbReference>
<evidence type="ECO:0000259" key="1">
    <source>
        <dbReference type="Pfam" id="PF01978"/>
    </source>
</evidence>
<dbReference type="SUPFAM" id="SSF46785">
    <property type="entry name" value="Winged helix' DNA-binding domain"/>
    <property type="match status" value="1"/>
</dbReference>
<feature type="domain" description="Transcription regulator TrmB N-terminal" evidence="1">
    <location>
        <begin position="4"/>
        <end position="64"/>
    </location>
</feature>
<dbReference type="EMBL" id="MHHR01000001">
    <property type="protein sequence ID" value="OGY35283.1"/>
    <property type="molecule type" value="Genomic_DNA"/>
</dbReference>
<name>A0A1G1X5N5_9BACT</name>
<dbReference type="PANTHER" id="PTHR34293:SF1">
    <property type="entry name" value="HTH-TYPE TRANSCRIPTIONAL REGULATOR TRMBL2"/>
    <property type="match status" value="1"/>
</dbReference>
<dbReference type="InterPro" id="IPR036388">
    <property type="entry name" value="WH-like_DNA-bd_sf"/>
</dbReference>
<evidence type="ECO:0000313" key="3">
    <source>
        <dbReference type="Proteomes" id="UP000177528"/>
    </source>
</evidence>
<evidence type="ECO:0000313" key="2">
    <source>
        <dbReference type="EMBL" id="OGY35283.1"/>
    </source>
</evidence>
<dbReference type="Proteomes" id="UP000177528">
    <property type="component" value="Unassembled WGS sequence"/>
</dbReference>